<name>A0AA89BTS2_PINIB</name>
<keyword evidence="2" id="KW-0862">Zinc</keyword>
<feature type="domain" description="RING-type" evidence="6">
    <location>
        <begin position="600"/>
        <end position="642"/>
    </location>
</feature>
<evidence type="ECO:0000256" key="1">
    <source>
        <dbReference type="ARBA" id="ARBA00022771"/>
    </source>
</evidence>
<feature type="region of interest" description="Disordered" evidence="4">
    <location>
        <begin position="516"/>
        <end position="588"/>
    </location>
</feature>
<comment type="caution">
    <text evidence="7">The sequence shown here is derived from an EMBL/GenBank/DDBJ whole genome shotgun (WGS) entry which is preliminary data.</text>
</comment>
<feature type="transmembrane region" description="Helical" evidence="5">
    <location>
        <begin position="413"/>
        <end position="434"/>
    </location>
</feature>
<dbReference type="Pfam" id="PF13639">
    <property type="entry name" value="zf-RING_2"/>
    <property type="match status" value="1"/>
</dbReference>
<gene>
    <name evidence="7" type="ORF">FSP39_016010</name>
</gene>
<dbReference type="PANTHER" id="PTHR15302:SF0">
    <property type="entry name" value="E3 UBIQUITIN-PROTEIN LIGASE RNF103"/>
    <property type="match status" value="1"/>
</dbReference>
<dbReference type="InterPro" id="IPR001841">
    <property type="entry name" value="Znf_RING"/>
</dbReference>
<evidence type="ECO:0000259" key="6">
    <source>
        <dbReference type="PROSITE" id="PS50089"/>
    </source>
</evidence>
<evidence type="ECO:0000256" key="3">
    <source>
        <dbReference type="PROSITE-ProRule" id="PRU00175"/>
    </source>
</evidence>
<dbReference type="SUPFAM" id="SSF57850">
    <property type="entry name" value="RING/U-box"/>
    <property type="match status" value="1"/>
</dbReference>
<keyword evidence="1 3" id="KW-0479">Metal-binding</keyword>
<dbReference type="GO" id="GO:0036503">
    <property type="term" value="P:ERAD pathway"/>
    <property type="evidence" value="ECO:0007669"/>
    <property type="project" value="TreeGrafter"/>
</dbReference>
<dbReference type="Gene3D" id="3.40.30.10">
    <property type="entry name" value="Glutaredoxin"/>
    <property type="match status" value="1"/>
</dbReference>
<evidence type="ECO:0000256" key="5">
    <source>
        <dbReference type="SAM" id="Phobius"/>
    </source>
</evidence>
<proteinExistence type="predicted"/>
<dbReference type="InterPro" id="IPR042494">
    <property type="entry name" value="RNF103"/>
</dbReference>
<dbReference type="EMBL" id="VSWD01000008">
    <property type="protein sequence ID" value="KAK3095550.1"/>
    <property type="molecule type" value="Genomic_DNA"/>
</dbReference>
<dbReference type="GO" id="GO:0005783">
    <property type="term" value="C:endoplasmic reticulum"/>
    <property type="evidence" value="ECO:0007669"/>
    <property type="project" value="TreeGrafter"/>
</dbReference>
<feature type="transmembrane region" description="Helical" evidence="5">
    <location>
        <begin position="367"/>
        <end position="388"/>
    </location>
</feature>
<dbReference type="InterPro" id="IPR013083">
    <property type="entry name" value="Znf_RING/FYVE/PHD"/>
</dbReference>
<dbReference type="GO" id="GO:0016567">
    <property type="term" value="P:protein ubiquitination"/>
    <property type="evidence" value="ECO:0007669"/>
    <property type="project" value="InterPro"/>
</dbReference>
<protein>
    <recommendedName>
        <fullName evidence="6">RING-type domain-containing protein</fullName>
    </recommendedName>
</protein>
<dbReference type="AlphaFoldDB" id="A0AA89BTS2"/>
<dbReference type="Gene3D" id="3.30.40.10">
    <property type="entry name" value="Zinc/RING finger domain, C3HC4 (zinc finger)"/>
    <property type="match status" value="1"/>
</dbReference>
<keyword evidence="5" id="KW-0472">Membrane</keyword>
<feature type="compositionally biased region" description="Basic and acidic residues" evidence="4">
    <location>
        <begin position="527"/>
        <end position="538"/>
    </location>
</feature>
<dbReference type="CDD" id="cd16473">
    <property type="entry name" value="RING-H2_RNF103"/>
    <property type="match status" value="1"/>
</dbReference>
<evidence type="ECO:0000256" key="4">
    <source>
        <dbReference type="SAM" id="MobiDB-lite"/>
    </source>
</evidence>
<feature type="transmembrane region" description="Helical" evidence="5">
    <location>
        <begin position="327"/>
        <end position="346"/>
    </location>
</feature>
<evidence type="ECO:0000313" key="8">
    <source>
        <dbReference type="Proteomes" id="UP001186944"/>
    </source>
</evidence>
<evidence type="ECO:0000256" key="2">
    <source>
        <dbReference type="ARBA" id="ARBA00022833"/>
    </source>
</evidence>
<dbReference type="PANTHER" id="PTHR15302">
    <property type="entry name" value="E3 UBIQUITIN-PROTEIN LIGASE RNF103"/>
    <property type="match status" value="1"/>
</dbReference>
<keyword evidence="5" id="KW-1133">Transmembrane helix</keyword>
<dbReference type="PROSITE" id="PS50089">
    <property type="entry name" value="ZF_RING_2"/>
    <property type="match status" value="1"/>
</dbReference>
<accession>A0AA89BTS2</accession>
<sequence>MWLRLLLLLVYVAVLLFLARLLEAVSWIESGHFSRRLLDPMTLSVLKLKALLEQRGVSYETAVEKQDLKNLMEATGAVTEEEVEESSTVEPSTVTNFSTGSNFLEQVEDSKDSVWLVKVNSDQHPFNYLVDTSWNTIKQKMNRFGVRIGNFDCVQDRWFCSKKKWTSSRLILSLPLYFRIKSEDYQHNYQGTYKTQNIYNWVKETLSRKVYMIENQTHFQDEWLSYKESDKDSEVRMVMFSESDLMPLFYSSLSLKFPGRVKFGFAKREFIKGSFNDMDFEKKVANWTYIVITQERTFLYGSRPSESVTYRSMDIFLRSLYPSVNDIFISSLIICNCLTLFELSFVQGSILKRVIKFVWCAVKFNMALLLLWMLLLTVFQLSCLSGLVEYGLKVIRTIGGSDFFSMLKTDYHFYSYHPFLVEMLFLFYLILIGFHYRKKHDSTDSTDAENSPDWDFAQFRTLEHLFYPVQPRSLLNRNAMAEWHHQEIPSLWAAVHMSTDYVHTLPVWEFRETFRSESDNEDNPEIESLKDENIKELEPQEPTLIPESGSDVNSTNESEVETENTPNKSEIRSVTGKADGREQSHTGPSCPAGYLQGSQCVICLDNYVRGIMLCGLPCGHCFHRKCIIVWLMRDNHFCPVCRWPSNKPKIEMHLHSE</sequence>
<reference evidence="7" key="1">
    <citation type="submission" date="2019-08" db="EMBL/GenBank/DDBJ databases">
        <title>The improved chromosome-level genome for the pearl oyster Pinctada fucata martensii using PacBio sequencing and Hi-C.</title>
        <authorList>
            <person name="Zheng Z."/>
        </authorList>
    </citation>
    <scope>NUCLEOTIDE SEQUENCE</scope>
    <source>
        <strain evidence="7">ZZ-2019</strain>
        <tissue evidence="7">Adductor muscle</tissue>
    </source>
</reference>
<evidence type="ECO:0000313" key="7">
    <source>
        <dbReference type="EMBL" id="KAK3095550.1"/>
    </source>
</evidence>
<dbReference type="GO" id="GO:0004842">
    <property type="term" value="F:ubiquitin-protein transferase activity"/>
    <property type="evidence" value="ECO:0007669"/>
    <property type="project" value="InterPro"/>
</dbReference>
<organism evidence="7 8">
    <name type="scientific">Pinctada imbricata</name>
    <name type="common">Atlantic pearl-oyster</name>
    <name type="synonym">Pinctada martensii</name>
    <dbReference type="NCBI Taxonomy" id="66713"/>
    <lineage>
        <taxon>Eukaryota</taxon>
        <taxon>Metazoa</taxon>
        <taxon>Spiralia</taxon>
        <taxon>Lophotrochozoa</taxon>
        <taxon>Mollusca</taxon>
        <taxon>Bivalvia</taxon>
        <taxon>Autobranchia</taxon>
        <taxon>Pteriomorphia</taxon>
        <taxon>Pterioida</taxon>
        <taxon>Pterioidea</taxon>
        <taxon>Pteriidae</taxon>
        <taxon>Pinctada</taxon>
    </lineage>
</organism>
<keyword evidence="1 3" id="KW-0863">Zinc-finger</keyword>
<keyword evidence="5" id="KW-0812">Transmembrane</keyword>
<dbReference type="Proteomes" id="UP001186944">
    <property type="component" value="Unassembled WGS sequence"/>
</dbReference>
<dbReference type="SMART" id="SM00184">
    <property type="entry name" value="RING"/>
    <property type="match status" value="1"/>
</dbReference>
<keyword evidence="8" id="KW-1185">Reference proteome</keyword>
<dbReference type="GO" id="GO:0008270">
    <property type="term" value="F:zinc ion binding"/>
    <property type="evidence" value="ECO:0007669"/>
    <property type="project" value="UniProtKB-KW"/>
</dbReference>